<accession>A0A2H5N550</accession>
<keyword evidence="2" id="KW-1185">Reference proteome</keyword>
<sequence length="248" mass="27431">MDSDFGIPRELSGLQQLRSLYQPELPPCLQFVILCKLNLTEENERQVENFNDEIITWGEVMLLRQMQQDSCWTTSTGNPGPVQFDGPGADAKACNSTRDYMGRIKELQKYLDEVRTIVKPGCSQEGNYCPGGILDSTTNADPADTHSIRPILSSNTYGQPLAHFLRATAKRTECGGELFFCGNSSPGGHNVVGPLRCSQGLPPTLRSTLLGFFWVFGVYCTENSGRSQKEIFSTYQKSSVDLLKAVLC</sequence>
<dbReference type="STRING" id="55188.A0A2H5N550"/>
<dbReference type="EMBL" id="BDQV01001948">
    <property type="protein sequence ID" value="GAY35383.1"/>
    <property type="molecule type" value="Genomic_DNA"/>
</dbReference>
<dbReference type="AlphaFoldDB" id="A0A2H5N550"/>
<name>A0A2H5N550_CITUN</name>
<evidence type="ECO:0000313" key="1">
    <source>
        <dbReference type="EMBL" id="GAY35383.1"/>
    </source>
</evidence>
<comment type="caution">
    <text evidence="1">The sequence shown here is derived from an EMBL/GenBank/DDBJ whole genome shotgun (WGS) entry which is preliminary data.</text>
</comment>
<reference evidence="1 2" key="1">
    <citation type="journal article" date="2017" name="Front. Genet.">
        <title>Draft sequencing of the heterozygous diploid genome of Satsuma (Citrus unshiu Marc.) using a hybrid assembly approach.</title>
        <authorList>
            <person name="Shimizu T."/>
            <person name="Tanizawa Y."/>
            <person name="Mochizuki T."/>
            <person name="Nagasaki H."/>
            <person name="Yoshioka T."/>
            <person name="Toyoda A."/>
            <person name="Fujiyama A."/>
            <person name="Kaminuma E."/>
            <person name="Nakamura Y."/>
        </authorList>
    </citation>
    <scope>NUCLEOTIDE SEQUENCE [LARGE SCALE GENOMIC DNA]</scope>
    <source>
        <strain evidence="2">cv. Miyagawa wase</strain>
    </source>
</reference>
<gene>
    <name evidence="1" type="ORF">CUMW_278360</name>
</gene>
<proteinExistence type="predicted"/>
<protein>
    <submittedName>
        <fullName evidence="1">Uncharacterized protein</fullName>
    </submittedName>
</protein>
<dbReference type="Proteomes" id="UP000236630">
    <property type="component" value="Unassembled WGS sequence"/>
</dbReference>
<evidence type="ECO:0000313" key="2">
    <source>
        <dbReference type="Proteomes" id="UP000236630"/>
    </source>
</evidence>
<organism evidence="1 2">
    <name type="scientific">Citrus unshiu</name>
    <name type="common">Satsuma mandarin</name>
    <name type="synonym">Citrus nobilis var. unshiu</name>
    <dbReference type="NCBI Taxonomy" id="55188"/>
    <lineage>
        <taxon>Eukaryota</taxon>
        <taxon>Viridiplantae</taxon>
        <taxon>Streptophyta</taxon>
        <taxon>Embryophyta</taxon>
        <taxon>Tracheophyta</taxon>
        <taxon>Spermatophyta</taxon>
        <taxon>Magnoliopsida</taxon>
        <taxon>eudicotyledons</taxon>
        <taxon>Gunneridae</taxon>
        <taxon>Pentapetalae</taxon>
        <taxon>rosids</taxon>
        <taxon>malvids</taxon>
        <taxon>Sapindales</taxon>
        <taxon>Rutaceae</taxon>
        <taxon>Aurantioideae</taxon>
        <taxon>Citrus</taxon>
    </lineage>
</organism>